<evidence type="ECO:0000256" key="14">
    <source>
        <dbReference type="ARBA" id="ARBA00023118"/>
    </source>
</evidence>
<dbReference type="Proteomes" id="UP000326062">
    <property type="component" value="Chromosome 1"/>
</dbReference>
<dbReference type="EMBL" id="VCEB01000001">
    <property type="protein sequence ID" value="KAB0386967.1"/>
    <property type="molecule type" value="Genomic_DNA"/>
</dbReference>
<keyword evidence="8" id="KW-0399">Innate immunity</keyword>
<keyword evidence="13" id="KW-0391">Immunity</keyword>
<keyword evidence="15" id="KW-0539">Nucleus</keyword>
<dbReference type="PANTHER" id="PTHR13857">
    <property type="entry name" value="MRNA EDITING ENZYME"/>
    <property type="match status" value="1"/>
</dbReference>
<evidence type="ECO:0000256" key="16">
    <source>
        <dbReference type="ARBA" id="ARBA00029489"/>
    </source>
</evidence>
<keyword evidence="11" id="KW-0378">Hydrolase</keyword>
<dbReference type="PROSITE" id="PS51747">
    <property type="entry name" value="CYT_DCMP_DEAMINASES_2"/>
    <property type="match status" value="1"/>
</dbReference>
<dbReference type="AlphaFoldDB" id="A0A5J5N2L6"/>
<gene>
    <name evidence="20" type="ORF">FD755_001923</name>
</gene>
<evidence type="ECO:0000256" key="12">
    <source>
        <dbReference type="ARBA" id="ARBA00022833"/>
    </source>
</evidence>
<keyword evidence="10" id="KW-0677">Repeat</keyword>
<proteinExistence type="inferred from homology"/>
<keyword evidence="21" id="KW-1185">Reference proteome</keyword>
<dbReference type="Gene3D" id="3.40.140.10">
    <property type="entry name" value="Cytidine Deaminase, domain 2"/>
    <property type="match status" value="1"/>
</dbReference>
<reference evidence="20 21" key="1">
    <citation type="submission" date="2019-06" db="EMBL/GenBank/DDBJ databases">
        <title>Discovery of a novel chromosome fission-fusion reversal in muntjac.</title>
        <authorList>
            <person name="Mudd A.B."/>
            <person name="Bredeson J.V."/>
            <person name="Baum R."/>
            <person name="Hockemeyer D."/>
            <person name="Rokhsar D.S."/>
        </authorList>
    </citation>
    <scope>NUCLEOTIDE SEQUENCE [LARGE SCALE GENOMIC DNA]</scope>
    <source>
        <strain evidence="20">UCam_UCB_Mr</strain>
        <tissue evidence="20">Fibroblast cell line</tissue>
    </source>
</reference>
<comment type="caution">
    <text evidence="20">The sequence shown here is derived from an EMBL/GenBank/DDBJ whole genome shotgun (WGS) entry which is preliminary data.</text>
</comment>
<evidence type="ECO:0000256" key="18">
    <source>
        <dbReference type="ARBA" id="ARBA00049114"/>
    </source>
</evidence>
<keyword evidence="12" id="KW-0862">Zinc</keyword>
<evidence type="ECO:0000313" key="20">
    <source>
        <dbReference type="EMBL" id="KAB0386967.1"/>
    </source>
</evidence>
<dbReference type="SUPFAM" id="SSF53927">
    <property type="entry name" value="Cytidine deaminase-like"/>
    <property type="match status" value="1"/>
</dbReference>
<evidence type="ECO:0000256" key="4">
    <source>
        <dbReference type="ARBA" id="ARBA00006576"/>
    </source>
</evidence>
<evidence type="ECO:0000256" key="6">
    <source>
        <dbReference type="ARBA" id="ARBA00022490"/>
    </source>
</evidence>
<keyword evidence="6" id="KW-0963">Cytoplasm</keyword>
<dbReference type="InterPro" id="IPR016192">
    <property type="entry name" value="APOBEC/CMP_deaminase_Zn-bd"/>
</dbReference>
<keyword evidence="9" id="KW-0479">Metal-binding</keyword>
<evidence type="ECO:0000256" key="17">
    <source>
        <dbReference type="ARBA" id="ARBA00032972"/>
    </source>
</evidence>
<dbReference type="InterPro" id="IPR002125">
    <property type="entry name" value="CMP_dCMP_dom"/>
</dbReference>
<protein>
    <recommendedName>
        <fullName evidence="5">DNA dC-&gt;dU-editing enzyme APOBEC-3G</fullName>
        <ecNumber evidence="16">3.5.4.38</ecNumber>
    </recommendedName>
    <alternativeName>
        <fullName evidence="17">Deoxycytidine deaminase</fullName>
    </alternativeName>
</protein>
<dbReference type="GO" id="GO:0005634">
    <property type="term" value="C:nucleus"/>
    <property type="evidence" value="ECO:0007669"/>
    <property type="project" value="UniProtKB-SubCell"/>
</dbReference>
<evidence type="ECO:0000313" key="21">
    <source>
        <dbReference type="Proteomes" id="UP000326062"/>
    </source>
</evidence>
<name>A0A5J5N2L6_MUNRE</name>
<dbReference type="GO" id="GO:0051607">
    <property type="term" value="P:defense response to virus"/>
    <property type="evidence" value="ECO:0007669"/>
    <property type="project" value="UniProtKB-KW"/>
</dbReference>
<dbReference type="GO" id="GO:0070383">
    <property type="term" value="P:DNA cytosine deamination"/>
    <property type="evidence" value="ECO:0007669"/>
    <property type="project" value="TreeGrafter"/>
</dbReference>
<evidence type="ECO:0000256" key="3">
    <source>
        <dbReference type="ARBA" id="ARBA00004201"/>
    </source>
</evidence>
<evidence type="ECO:0000256" key="7">
    <source>
        <dbReference type="ARBA" id="ARBA00022553"/>
    </source>
</evidence>
<dbReference type="GO" id="GO:0016554">
    <property type="term" value="P:cytidine to uridine editing"/>
    <property type="evidence" value="ECO:0007669"/>
    <property type="project" value="TreeGrafter"/>
</dbReference>
<dbReference type="GO" id="GO:0003723">
    <property type="term" value="F:RNA binding"/>
    <property type="evidence" value="ECO:0007669"/>
    <property type="project" value="TreeGrafter"/>
</dbReference>
<evidence type="ECO:0000256" key="11">
    <source>
        <dbReference type="ARBA" id="ARBA00022801"/>
    </source>
</evidence>
<dbReference type="GO" id="GO:0000932">
    <property type="term" value="C:P-body"/>
    <property type="evidence" value="ECO:0007669"/>
    <property type="project" value="UniProtKB-SubCell"/>
</dbReference>
<comment type="similarity">
    <text evidence="4">Belongs to the cytidine and deoxycytidylate deaminase family.</text>
</comment>
<dbReference type="PROSITE" id="PS00903">
    <property type="entry name" value="CYT_DCMP_DEAMINASES_1"/>
    <property type="match status" value="1"/>
</dbReference>
<evidence type="ECO:0000256" key="2">
    <source>
        <dbReference type="ARBA" id="ARBA00004123"/>
    </source>
</evidence>
<keyword evidence="14" id="KW-0051">Antiviral defense</keyword>
<dbReference type="InterPro" id="IPR016193">
    <property type="entry name" value="Cytidine_deaminase-like"/>
</dbReference>
<comment type="catalytic activity">
    <reaction evidence="18">
        <text>a 2'-deoxycytidine in single-stranded DNA + H2O + H(+) = a 2'-deoxyuridine in single-stranded DNA + NH4(+)</text>
        <dbReference type="Rhea" id="RHEA:50948"/>
        <dbReference type="Rhea" id="RHEA-COMP:12846"/>
        <dbReference type="Rhea" id="RHEA-COMP:12847"/>
        <dbReference type="ChEBI" id="CHEBI:15377"/>
        <dbReference type="ChEBI" id="CHEBI:15378"/>
        <dbReference type="ChEBI" id="CHEBI:28938"/>
        <dbReference type="ChEBI" id="CHEBI:85452"/>
        <dbReference type="ChEBI" id="CHEBI:133902"/>
        <dbReference type="EC" id="3.5.4.38"/>
    </reaction>
</comment>
<accession>A0A5J5N2L6</accession>
<comment type="subcellular location">
    <subcellularLocation>
        <location evidence="3">Cytoplasm</location>
        <location evidence="3">P-body</location>
    </subcellularLocation>
    <subcellularLocation>
        <location evidence="2">Nucleus</location>
    </subcellularLocation>
</comment>
<sequence>MNRYTFIENFNNQEQPFKTYLCFKVERLDGDTEIPLDEYKGFVRSKGPDQPQGPHHAEFYFLEQIRSRNLDQNQHYRVTCFISWSPCRSCAHNLTTFLKENPHISLHIFASRLYTNNRFGSYQRGLRELQAAGAQITIMTSQDFEHCWETFVNHGGNPFQPWEGLEAKSQELRENLQAILRTQQN</sequence>
<evidence type="ECO:0000256" key="15">
    <source>
        <dbReference type="ARBA" id="ARBA00023242"/>
    </source>
</evidence>
<keyword evidence="7" id="KW-0597">Phosphoprotein</keyword>
<dbReference type="GO" id="GO:0008270">
    <property type="term" value="F:zinc ion binding"/>
    <property type="evidence" value="ECO:0007669"/>
    <property type="project" value="InterPro"/>
</dbReference>
<comment type="cofactor">
    <cofactor evidence="1">
        <name>Zn(2+)</name>
        <dbReference type="ChEBI" id="CHEBI:29105"/>
    </cofactor>
</comment>
<evidence type="ECO:0000256" key="5">
    <source>
        <dbReference type="ARBA" id="ARBA00020239"/>
    </source>
</evidence>
<evidence type="ECO:0000256" key="1">
    <source>
        <dbReference type="ARBA" id="ARBA00001947"/>
    </source>
</evidence>
<dbReference type="GO" id="GO:0045869">
    <property type="term" value="P:negative regulation of single stranded viral RNA replication via double stranded DNA intermediate"/>
    <property type="evidence" value="ECO:0007669"/>
    <property type="project" value="TreeGrafter"/>
</dbReference>
<feature type="domain" description="CMP/dCMP-type deaminase" evidence="19">
    <location>
        <begin position="1"/>
        <end position="137"/>
    </location>
</feature>
<evidence type="ECO:0000259" key="19">
    <source>
        <dbReference type="PROSITE" id="PS51747"/>
    </source>
</evidence>
<dbReference type="GO" id="GO:0004126">
    <property type="term" value="F:cytidine deaminase activity"/>
    <property type="evidence" value="ECO:0007669"/>
    <property type="project" value="TreeGrafter"/>
</dbReference>
<dbReference type="EC" id="3.5.4.38" evidence="16"/>
<dbReference type="Pfam" id="PF18772">
    <property type="entry name" value="APOBEC2"/>
    <property type="match status" value="1"/>
</dbReference>
<evidence type="ECO:0000256" key="8">
    <source>
        <dbReference type="ARBA" id="ARBA00022588"/>
    </source>
</evidence>
<evidence type="ECO:0000256" key="9">
    <source>
        <dbReference type="ARBA" id="ARBA00022723"/>
    </source>
</evidence>
<dbReference type="GO" id="GO:0045087">
    <property type="term" value="P:innate immune response"/>
    <property type="evidence" value="ECO:0007669"/>
    <property type="project" value="UniProtKB-KW"/>
</dbReference>
<evidence type="ECO:0000256" key="10">
    <source>
        <dbReference type="ARBA" id="ARBA00022737"/>
    </source>
</evidence>
<evidence type="ECO:0000256" key="13">
    <source>
        <dbReference type="ARBA" id="ARBA00022859"/>
    </source>
</evidence>
<dbReference type="InterPro" id="IPR050610">
    <property type="entry name" value="APOBEC_Cyt_Deaminase"/>
</dbReference>
<dbReference type="PANTHER" id="PTHR13857:SF20">
    <property type="entry name" value="DNA DC-DU-EDITING ENZYME APOBEC-3G"/>
    <property type="match status" value="1"/>
</dbReference>
<organism evidence="20 21">
    <name type="scientific">Muntiacus reevesi</name>
    <name type="common">Reeves' muntjac</name>
    <name type="synonym">Cervus reevesi</name>
    <dbReference type="NCBI Taxonomy" id="9886"/>
    <lineage>
        <taxon>Eukaryota</taxon>
        <taxon>Metazoa</taxon>
        <taxon>Chordata</taxon>
        <taxon>Craniata</taxon>
        <taxon>Vertebrata</taxon>
        <taxon>Euteleostomi</taxon>
        <taxon>Mammalia</taxon>
        <taxon>Eutheria</taxon>
        <taxon>Laurasiatheria</taxon>
        <taxon>Artiodactyla</taxon>
        <taxon>Ruminantia</taxon>
        <taxon>Pecora</taxon>
        <taxon>Cervidae</taxon>
        <taxon>Muntiacinae</taxon>
        <taxon>Muntiacus</taxon>
    </lineage>
</organism>